<dbReference type="InterPro" id="IPR035897">
    <property type="entry name" value="Toll_tir_struct_dom_sf"/>
</dbReference>
<evidence type="ECO:0000256" key="3">
    <source>
        <dbReference type="ARBA" id="ARBA00022588"/>
    </source>
</evidence>
<dbReference type="SUPFAM" id="SSF52200">
    <property type="entry name" value="Toll/Interleukin receptor TIR domain"/>
    <property type="match status" value="1"/>
</dbReference>
<evidence type="ECO:0000256" key="7">
    <source>
        <dbReference type="ARBA" id="ARBA00022737"/>
    </source>
</evidence>
<evidence type="ECO:0000256" key="10">
    <source>
        <dbReference type="ARBA" id="ARBA00022989"/>
    </source>
</evidence>
<dbReference type="SMART" id="SM00082">
    <property type="entry name" value="LRRCT"/>
    <property type="match status" value="1"/>
</dbReference>
<name>A0A556V9X0_BAGYA</name>
<keyword evidence="8" id="KW-0967">Endosome</keyword>
<evidence type="ECO:0000256" key="6">
    <source>
        <dbReference type="ARBA" id="ARBA00022729"/>
    </source>
</evidence>
<dbReference type="InterPro" id="IPR032675">
    <property type="entry name" value="LRR_dom_sf"/>
</dbReference>
<dbReference type="InterPro" id="IPR001611">
    <property type="entry name" value="Leu-rich_rpt"/>
</dbReference>
<reference evidence="17 18" key="1">
    <citation type="journal article" date="2019" name="Genome Biol. Evol.">
        <title>Whole-Genome Sequencing of the Giant Devil Catfish, Bagarius yarrelli.</title>
        <authorList>
            <person name="Jiang W."/>
            <person name="Lv Y."/>
            <person name="Cheng L."/>
            <person name="Yang K."/>
            <person name="Chao B."/>
            <person name="Wang X."/>
            <person name="Li Y."/>
            <person name="Pan X."/>
            <person name="You X."/>
            <person name="Zhang Y."/>
            <person name="Yang J."/>
            <person name="Li J."/>
            <person name="Zhang X."/>
            <person name="Liu S."/>
            <person name="Sun C."/>
            <person name="Yang J."/>
            <person name="Shi Q."/>
        </authorList>
    </citation>
    <scope>NUCLEOTIDE SEQUENCE [LARGE SCALE GENOMIC DNA]</scope>
    <source>
        <strain evidence="17">JWS20170419001</strain>
        <tissue evidence="17">Muscle</tissue>
    </source>
</reference>
<keyword evidence="7" id="KW-0677">Repeat</keyword>
<feature type="domain" description="TIR" evidence="16">
    <location>
        <begin position="384"/>
        <end position="531"/>
    </location>
</feature>
<keyword evidence="18" id="KW-1185">Reference proteome</keyword>
<dbReference type="EMBL" id="VCAZ01000178">
    <property type="protein sequence ID" value="TTC88581.1"/>
    <property type="molecule type" value="Genomic_DNA"/>
</dbReference>
<evidence type="ECO:0000256" key="14">
    <source>
        <dbReference type="ARBA" id="ARBA00023198"/>
    </source>
</evidence>
<comment type="similarity">
    <text evidence="2">Belongs to the Toll-like receptor family.</text>
</comment>
<evidence type="ECO:0000256" key="1">
    <source>
        <dbReference type="ARBA" id="ARBA00004177"/>
    </source>
</evidence>
<gene>
    <name evidence="17" type="ORF">Baya_14827</name>
</gene>
<dbReference type="Gene3D" id="3.80.10.10">
    <property type="entry name" value="Ribonuclease Inhibitor"/>
    <property type="match status" value="1"/>
</dbReference>
<comment type="caution">
    <text evidence="17">The sequence shown here is derived from an EMBL/GenBank/DDBJ whole genome shotgun (WGS) entry which is preliminary data.</text>
</comment>
<dbReference type="InterPro" id="IPR003591">
    <property type="entry name" value="Leu-rich_rpt_typical-subtyp"/>
</dbReference>
<dbReference type="SMART" id="SM00369">
    <property type="entry name" value="LRR_TYP"/>
    <property type="match status" value="6"/>
</dbReference>
<dbReference type="PROSITE" id="PS50104">
    <property type="entry name" value="TIR"/>
    <property type="match status" value="1"/>
</dbReference>
<keyword evidence="4" id="KW-0433">Leucine-rich repeat</keyword>
<dbReference type="AlphaFoldDB" id="A0A556V9X0"/>
<dbReference type="GO" id="GO:0051607">
    <property type="term" value="P:defense response to virus"/>
    <property type="evidence" value="ECO:0007669"/>
    <property type="project" value="TreeGrafter"/>
</dbReference>
<dbReference type="Pfam" id="PF01582">
    <property type="entry name" value="TIR"/>
    <property type="match status" value="1"/>
</dbReference>
<dbReference type="Gene3D" id="3.40.50.10140">
    <property type="entry name" value="Toll/interleukin-1 receptor homology (TIR) domain"/>
    <property type="match status" value="1"/>
</dbReference>
<dbReference type="PANTHER" id="PTHR47410:SF4">
    <property type="entry name" value="TOLL-LIKE RECEPTOR 9"/>
    <property type="match status" value="1"/>
</dbReference>
<dbReference type="InterPro" id="IPR000157">
    <property type="entry name" value="TIR_dom"/>
</dbReference>
<dbReference type="GO" id="GO:0045087">
    <property type="term" value="P:innate immune response"/>
    <property type="evidence" value="ECO:0007669"/>
    <property type="project" value="UniProtKB-KW"/>
</dbReference>
<evidence type="ECO:0000313" key="17">
    <source>
        <dbReference type="EMBL" id="TTC88581.1"/>
    </source>
</evidence>
<protein>
    <submittedName>
        <fullName evidence="17">Toll-like receptor 9</fullName>
    </submittedName>
</protein>
<dbReference type="GO" id="GO:0005768">
    <property type="term" value="C:endosome"/>
    <property type="evidence" value="ECO:0007669"/>
    <property type="project" value="UniProtKB-SubCell"/>
</dbReference>
<dbReference type="GO" id="GO:0007249">
    <property type="term" value="P:canonical NF-kappaB signal transduction"/>
    <property type="evidence" value="ECO:0007669"/>
    <property type="project" value="TreeGrafter"/>
</dbReference>
<dbReference type="OrthoDB" id="10006997at2759"/>
<keyword evidence="6" id="KW-0732">Signal</keyword>
<evidence type="ECO:0000256" key="5">
    <source>
        <dbReference type="ARBA" id="ARBA00022692"/>
    </source>
</evidence>
<evidence type="ECO:0000256" key="2">
    <source>
        <dbReference type="ARBA" id="ARBA00009634"/>
    </source>
</evidence>
<keyword evidence="5" id="KW-0812">Transmembrane</keyword>
<keyword evidence="3" id="KW-0399">Innate immunity</keyword>
<dbReference type="GO" id="GO:0038187">
    <property type="term" value="F:pattern recognition receptor activity"/>
    <property type="evidence" value="ECO:0007669"/>
    <property type="project" value="TreeGrafter"/>
</dbReference>
<dbReference type="PANTHER" id="PTHR47410">
    <property type="entry name" value="TOLL-LIKE RECEPTOR 7-RELATED"/>
    <property type="match status" value="1"/>
</dbReference>
<keyword evidence="12 17" id="KW-0675">Receptor</keyword>
<accession>A0A556V9X0</accession>
<dbReference type="PROSITE" id="PS51450">
    <property type="entry name" value="LRR"/>
    <property type="match status" value="2"/>
</dbReference>
<sequence>MENTACLDLSYNYMSQALNGQQFYFLNKLIYLNLAHNRIDLYFNEAFQELKSTLKVLDLSNNEFHFHMKGIGHRFTFIKNLTSLEVLSLSNNNIGMRISSIINSTSLKCLFFSGNRLDIMWDTSGDQYIRFFQGLTNLTYLDISNNQLRSCSPEAIINLPLSICVLRMDSNLLNYFPWENITVLNQLCYLNLSVNYLSTLPDSVIYFASKFRSLDLSHNRLNAIPESFFSQATGLKELMLNHNQLKILEIKVLPPFLQKGNTKCTTSKTYCKLTLHANPFICSCATSWFTDFLRKSPVDIPHLTTDVHCGFPESQTGVNILAIDPRSCQEIFGSISFFCTFFLTIAAAIPLLSHLYGWSLWYCFQILWAGHKGYISLQGNNISNNHDAFVVFDTKNKAVRDWIYNEMLINLESSGRCKFRLCLEERDWVPGVSCIENLHNSVYNSRKTVFVLTNQGSCASVNGVIKQAFLLVQQRLLDEKVDVAVVVLLDQLFPKLKYLQMRKRLCRKSVLSWPKNPRAQPLFWNNFHIALASDTVRSYDKKFTESFLSNEIL</sequence>
<evidence type="ECO:0000256" key="12">
    <source>
        <dbReference type="ARBA" id="ARBA00023170"/>
    </source>
</evidence>
<keyword evidence="14" id="KW-0395">Inflammatory response</keyword>
<evidence type="ECO:0000256" key="11">
    <source>
        <dbReference type="ARBA" id="ARBA00023136"/>
    </source>
</evidence>
<dbReference type="GO" id="GO:1902533">
    <property type="term" value="P:positive regulation of intracellular signal transduction"/>
    <property type="evidence" value="ECO:0007669"/>
    <property type="project" value="UniProtKB-ARBA"/>
</dbReference>
<evidence type="ECO:0000313" key="18">
    <source>
        <dbReference type="Proteomes" id="UP000319801"/>
    </source>
</evidence>
<dbReference type="FunFam" id="3.40.50.10140:FF:000003">
    <property type="entry name" value="Toll-like receptor 7"/>
    <property type="match status" value="1"/>
</dbReference>
<dbReference type="GO" id="GO:0002224">
    <property type="term" value="P:toll-like receptor signaling pathway"/>
    <property type="evidence" value="ECO:0007669"/>
    <property type="project" value="TreeGrafter"/>
</dbReference>
<keyword evidence="11" id="KW-0472">Membrane</keyword>
<dbReference type="SUPFAM" id="SSF52058">
    <property type="entry name" value="L domain-like"/>
    <property type="match status" value="1"/>
</dbReference>
<dbReference type="Pfam" id="PF00560">
    <property type="entry name" value="LRR_1"/>
    <property type="match status" value="2"/>
</dbReference>
<evidence type="ECO:0000256" key="9">
    <source>
        <dbReference type="ARBA" id="ARBA00022859"/>
    </source>
</evidence>
<evidence type="ECO:0000256" key="8">
    <source>
        <dbReference type="ARBA" id="ARBA00022753"/>
    </source>
</evidence>
<dbReference type="Proteomes" id="UP000319801">
    <property type="component" value="Unassembled WGS sequence"/>
</dbReference>
<evidence type="ECO:0000259" key="16">
    <source>
        <dbReference type="PROSITE" id="PS50104"/>
    </source>
</evidence>
<keyword evidence="9" id="KW-0391">Immunity</keyword>
<dbReference type="GO" id="GO:0006954">
    <property type="term" value="P:inflammatory response"/>
    <property type="evidence" value="ECO:0007669"/>
    <property type="project" value="UniProtKB-KW"/>
</dbReference>
<evidence type="ECO:0000256" key="4">
    <source>
        <dbReference type="ARBA" id="ARBA00022614"/>
    </source>
</evidence>
<evidence type="ECO:0000256" key="13">
    <source>
        <dbReference type="ARBA" id="ARBA00023180"/>
    </source>
</evidence>
<keyword evidence="13" id="KW-0325">Glycoprotein</keyword>
<dbReference type="InterPro" id="IPR000483">
    <property type="entry name" value="Cys-rich_flank_reg_C"/>
</dbReference>
<organism evidence="17 18">
    <name type="scientific">Bagarius yarrelli</name>
    <name type="common">Goonch</name>
    <name type="synonym">Bagrus yarrelli</name>
    <dbReference type="NCBI Taxonomy" id="175774"/>
    <lineage>
        <taxon>Eukaryota</taxon>
        <taxon>Metazoa</taxon>
        <taxon>Chordata</taxon>
        <taxon>Craniata</taxon>
        <taxon>Vertebrata</taxon>
        <taxon>Euteleostomi</taxon>
        <taxon>Actinopterygii</taxon>
        <taxon>Neopterygii</taxon>
        <taxon>Teleostei</taxon>
        <taxon>Ostariophysi</taxon>
        <taxon>Siluriformes</taxon>
        <taxon>Sisoridae</taxon>
        <taxon>Sisorinae</taxon>
        <taxon>Bagarius</taxon>
    </lineage>
</organism>
<evidence type="ECO:0000256" key="15">
    <source>
        <dbReference type="ARBA" id="ARBA00046288"/>
    </source>
</evidence>
<keyword evidence="10" id="KW-1133">Transmembrane helix</keyword>
<comment type="subcellular location">
    <subcellularLocation>
        <location evidence="15">Endomembrane system</location>
        <topology evidence="15">Single-pass type I membrane protein</topology>
    </subcellularLocation>
    <subcellularLocation>
        <location evidence="1">Endosome</location>
    </subcellularLocation>
</comment>
<dbReference type="GO" id="GO:0032755">
    <property type="term" value="P:positive regulation of interleukin-6 production"/>
    <property type="evidence" value="ECO:0007669"/>
    <property type="project" value="TreeGrafter"/>
</dbReference>
<dbReference type="GO" id="GO:0005886">
    <property type="term" value="C:plasma membrane"/>
    <property type="evidence" value="ECO:0007669"/>
    <property type="project" value="TreeGrafter"/>
</dbReference>
<proteinExistence type="inferred from homology"/>
<dbReference type="Pfam" id="PF13855">
    <property type="entry name" value="LRR_8"/>
    <property type="match status" value="2"/>
</dbReference>